<protein>
    <submittedName>
        <fullName evidence="1">Uncharacterized protein</fullName>
    </submittedName>
</protein>
<name>A0A1L8WIQ5_9ENTE</name>
<dbReference type="RefSeq" id="WP_071855628.1">
    <property type="nucleotide sequence ID" value="NZ_JXLB01000012.1"/>
</dbReference>
<dbReference type="AlphaFoldDB" id="A0A1L8WIQ5"/>
<dbReference type="STRING" id="150033.RV14_GL000440"/>
<accession>A0A1L8WIQ5</accession>
<dbReference type="EMBL" id="JXLB01000012">
    <property type="protein sequence ID" value="OJG80896.1"/>
    <property type="molecule type" value="Genomic_DNA"/>
</dbReference>
<proteinExistence type="predicted"/>
<gene>
    <name evidence="1" type="ORF">RV14_GL000440</name>
</gene>
<reference evidence="1 2" key="1">
    <citation type="submission" date="2014-12" db="EMBL/GenBank/DDBJ databases">
        <title>Draft genome sequences of 29 type strains of Enterococci.</title>
        <authorList>
            <person name="Zhong Z."/>
            <person name="Sun Z."/>
            <person name="Liu W."/>
            <person name="Zhang W."/>
            <person name="Zhang H."/>
        </authorList>
    </citation>
    <scope>NUCLEOTIDE SEQUENCE [LARGE SCALE GENOMIC DNA]</scope>
    <source>
        <strain evidence="1 2">DSM 15687</strain>
    </source>
</reference>
<keyword evidence="2" id="KW-1185">Reference proteome</keyword>
<evidence type="ECO:0000313" key="1">
    <source>
        <dbReference type="EMBL" id="OJG80896.1"/>
    </source>
</evidence>
<evidence type="ECO:0000313" key="2">
    <source>
        <dbReference type="Proteomes" id="UP000182152"/>
    </source>
</evidence>
<comment type="caution">
    <text evidence="1">The sequence shown here is derived from an EMBL/GenBank/DDBJ whole genome shotgun (WGS) entry which is preliminary data.</text>
</comment>
<dbReference type="Proteomes" id="UP000182152">
    <property type="component" value="Unassembled WGS sequence"/>
</dbReference>
<sequence length="198" mass="23074">MINEGLEPERANKELANDLAMAFRIKKVACEYETQRKKYISEAKERQKAVNLLEKKKKLKDIEAITGLSQRQILELRYEYIVSQILNGVHPRDIVNKLNISYSVYKKARNLYITREIIKGISKNDLAERLKVQPEVIEHRKYTYVIEALEKKESVDDVAKQVGCSKNIITDIYILHEIKKNTDVKSLAVQFNCSEKKF</sequence>
<organism evidence="1 2">
    <name type="scientific">Enterococcus ratti</name>
    <dbReference type="NCBI Taxonomy" id="150033"/>
    <lineage>
        <taxon>Bacteria</taxon>
        <taxon>Bacillati</taxon>
        <taxon>Bacillota</taxon>
        <taxon>Bacilli</taxon>
        <taxon>Lactobacillales</taxon>
        <taxon>Enterococcaceae</taxon>
        <taxon>Enterococcus</taxon>
    </lineage>
</organism>